<keyword evidence="2" id="KW-0812">Transmembrane</keyword>
<dbReference type="AlphaFoldDB" id="A0A6J4K3M4"/>
<accession>A0A6J4K3M4</accession>
<dbReference type="InterPro" id="IPR001932">
    <property type="entry name" value="PPM-type_phosphatase-like_dom"/>
</dbReference>
<dbReference type="SMART" id="SM00331">
    <property type="entry name" value="PP2C_SIG"/>
    <property type="match status" value="1"/>
</dbReference>
<evidence type="ECO:0000259" key="3">
    <source>
        <dbReference type="PROSITE" id="PS51746"/>
    </source>
</evidence>
<keyword evidence="2" id="KW-1133">Transmembrane helix</keyword>
<feature type="region of interest" description="Disordered" evidence="1">
    <location>
        <begin position="348"/>
        <end position="379"/>
    </location>
</feature>
<dbReference type="SMART" id="SM00332">
    <property type="entry name" value="PP2Cc"/>
    <property type="match status" value="1"/>
</dbReference>
<evidence type="ECO:0000256" key="2">
    <source>
        <dbReference type="SAM" id="Phobius"/>
    </source>
</evidence>
<keyword evidence="2" id="KW-0472">Membrane</keyword>
<proteinExistence type="predicted"/>
<organism evidence="4">
    <name type="scientific">uncultured Gemmatimonadota bacterium</name>
    <dbReference type="NCBI Taxonomy" id="203437"/>
    <lineage>
        <taxon>Bacteria</taxon>
        <taxon>Pseudomonadati</taxon>
        <taxon>Gemmatimonadota</taxon>
        <taxon>environmental samples</taxon>
    </lineage>
</organism>
<dbReference type="Gene3D" id="3.60.40.10">
    <property type="entry name" value="PPM-type phosphatase domain"/>
    <property type="match status" value="1"/>
</dbReference>
<dbReference type="PROSITE" id="PS51746">
    <property type="entry name" value="PPM_2"/>
    <property type="match status" value="1"/>
</dbReference>
<name>A0A6J4K3M4_9BACT</name>
<feature type="domain" description="PPM-type phosphatase" evidence="3">
    <location>
        <begin position="17"/>
        <end position="251"/>
    </location>
</feature>
<evidence type="ECO:0000256" key="1">
    <source>
        <dbReference type="SAM" id="MobiDB-lite"/>
    </source>
</evidence>
<dbReference type="SUPFAM" id="SSF81606">
    <property type="entry name" value="PP2C-like"/>
    <property type="match status" value="1"/>
</dbReference>
<sequence length="379" mass="38801">MTANSTGLVKMHGLLFDVAGISAQGPRSENQDAFSVDAFAGTGLVAVADGMGGERAGRMAADTALRAVAEQAPIQSLDAARYAVRAADEAVARAALEAPDDRHGMGCALAIASLTRDRSHGLGWVCANAGDVRVLSRSPDGTVRLETRDHTPAYARWEAGEIALDEIPDSPGANKLQRAVGRGAEADAAWVPVRPGWTYLLVSDGITKAMRLDELGQAMIVGDAATACEAIARKVEERGPDDNYTAVAVRVLPDGAAPAIDDSLTQESPRPAAAVPLAARAPASGPLNPPDSVTRSRTSPLAPIALVLAVLALALAGYSLMTAMTARDSARTGTAGVADLRTRVATMEASVARPDSGSAPAAAQTPPAQAPATNPAAPR</sequence>
<protein>
    <recommendedName>
        <fullName evidence="3">PPM-type phosphatase domain-containing protein</fullName>
    </recommendedName>
</protein>
<reference evidence="4" key="1">
    <citation type="submission" date="2020-02" db="EMBL/GenBank/DDBJ databases">
        <authorList>
            <person name="Meier V. D."/>
        </authorList>
    </citation>
    <scope>NUCLEOTIDE SEQUENCE</scope>
    <source>
        <strain evidence="4">AVDCRST_MAG68</strain>
    </source>
</reference>
<feature type="compositionally biased region" description="Low complexity" evidence="1">
    <location>
        <begin position="359"/>
        <end position="379"/>
    </location>
</feature>
<dbReference type="InterPro" id="IPR036457">
    <property type="entry name" value="PPM-type-like_dom_sf"/>
</dbReference>
<dbReference type="Pfam" id="PF13672">
    <property type="entry name" value="PP2C_2"/>
    <property type="match status" value="1"/>
</dbReference>
<dbReference type="EMBL" id="CADCTW010000001">
    <property type="protein sequence ID" value="CAA9294850.1"/>
    <property type="molecule type" value="Genomic_DNA"/>
</dbReference>
<dbReference type="CDD" id="cd00143">
    <property type="entry name" value="PP2Cc"/>
    <property type="match status" value="1"/>
</dbReference>
<gene>
    <name evidence="4" type="ORF">AVDCRST_MAG68-1763</name>
</gene>
<feature type="transmembrane region" description="Helical" evidence="2">
    <location>
        <begin position="301"/>
        <end position="321"/>
    </location>
</feature>
<evidence type="ECO:0000313" key="4">
    <source>
        <dbReference type="EMBL" id="CAA9294850.1"/>
    </source>
</evidence>